<dbReference type="SUPFAM" id="SSF88697">
    <property type="entry name" value="PUA domain-like"/>
    <property type="match status" value="1"/>
</dbReference>
<dbReference type="AlphaFoldDB" id="A0A6G5QLI1"/>
<evidence type="ECO:0000313" key="4">
    <source>
        <dbReference type="EMBL" id="QCD46336.1"/>
    </source>
</evidence>
<feature type="domain" description="Sulphate adenylyltransferase catalytic" evidence="2">
    <location>
        <begin position="146"/>
        <end position="347"/>
    </location>
</feature>
<dbReference type="Gene3D" id="3.10.400.10">
    <property type="entry name" value="Sulfate adenylyltransferase"/>
    <property type="match status" value="1"/>
</dbReference>
<dbReference type="PANTHER" id="PTHR43509">
    <property type="match status" value="1"/>
</dbReference>
<dbReference type="RefSeq" id="WP_002944399.1">
    <property type="nucleotide sequence ID" value="NZ_CP012543.1"/>
</dbReference>
<dbReference type="Gene3D" id="3.40.50.620">
    <property type="entry name" value="HUPs"/>
    <property type="match status" value="1"/>
</dbReference>
<dbReference type="Pfam" id="PF01747">
    <property type="entry name" value="ATP-sulfurylase"/>
    <property type="match status" value="1"/>
</dbReference>
<dbReference type="InterPro" id="IPR014729">
    <property type="entry name" value="Rossmann-like_a/b/a_fold"/>
</dbReference>
<sequence>MTSSRKNNAILINDEALGALELIENQIFSKFNRLMNEKEANEIYETGFLAGEPMPYTFVFAPYGKKNQETIRNAAKGEHIELLNGGKVVGHIEVGEVFKFNSEKKSQNIFRANEAASAQQSQSGELALSGKIKIYNDKLSEVKKLINAVKREQNVRKISAIMLTAEPFNRAHERLIRMTIDKADLVLLFLLKSHGADEMMSFALKKSVLEYFIQNYIPKNRLIIVPFENSNLFSSHLNPTLECIAAHRLGAGKLVVGQNHAGIGMFYDHNVVHTVLERYKNDLNLEVVVLPELVYCNECKTLVSTKTCPHGQHHHIKYHAGTLKTLLLAGILPPAILMRRDISAMILSELFPNRFENIQKLCDDLFPSNGLLEKQTEREFYENLMKLYQTTSLT</sequence>
<name>A0A6G5QLI1_CAMRE</name>
<dbReference type="EC" id="2.7.7.4" evidence="4"/>
<dbReference type="Pfam" id="PF14306">
    <property type="entry name" value="PUA_2"/>
    <property type="match status" value="1"/>
</dbReference>
<reference evidence="4 5" key="1">
    <citation type="submission" date="2016-07" db="EMBL/GenBank/DDBJ databases">
        <title>Comparative genomics of the Campylobacter concisus group.</title>
        <authorList>
            <person name="Miller W.G."/>
            <person name="Yee E."/>
            <person name="Chapman M.H."/>
            <person name="Huynh S."/>
            <person name="Bono J.L."/>
            <person name="On S.L.W."/>
            <person name="StLeger J."/>
            <person name="Foster G."/>
            <person name="Parker C.T."/>
        </authorList>
    </citation>
    <scope>NUCLEOTIDE SEQUENCE [LARGE SCALE GENOMIC DNA]</scope>
    <source>
        <strain evidence="4 5">ATCC 33238</strain>
    </source>
</reference>
<proteinExistence type="predicted"/>
<comment type="pathway">
    <text evidence="1">Sulfur metabolism; hydrogen sulfide biosynthesis; sulfite from sulfate: step 1/3.</text>
</comment>
<dbReference type="GO" id="GO:0004781">
    <property type="term" value="F:sulfate adenylyltransferase (ATP) activity"/>
    <property type="evidence" value="ECO:0007669"/>
    <property type="project" value="UniProtKB-EC"/>
</dbReference>
<gene>
    <name evidence="4" type="primary">sat</name>
    <name evidence="4" type="ORF">CRECT_0648</name>
</gene>
<dbReference type="SUPFAM" id="SSF52374">
    <property type="entry name" value="Nucleotidylyl transferase"/>
    <property type="match status" value="1"/>
</dbReference>
<dbReference type="Proteomes" id="UP000502377">
    <property type="component" value="Chromosome"/>
</dbReference>
<keyword evidence="4" id="KW-0548">Nucleotidyltransferase</keyword>
<dbReference type="KEGG" id="crx:CRECT_0648"/>
<evidence type="ECO:0000256" key="1">
    <source>
        <dbReference type="ARBA" id="ARBA00005048"/>
    </source>
</evidence>
<evidence type="ECO:0000259" key="3">
    <source>
        <dbReference type="Pfam" id="PF14306"/>
    </source>
</evidence>
<keyword evidence="4" id="KW-0808">Transferase</keyword>
<evidence type="ECO:0000313" key="5">
    <source>
        <dbReference type="Proteomes" id="UP000502377"/>
    </source>
</evidence>
<dbReference type="InterPro" id="IPR015947">
    <property type="entry name" value="PUA-like_sf"/>
</dbReference>
<protein>
    <submittedName>
        <fullName evidence="4">Sulfate adenylyltransferase</fullName>
        <ecNumber evidence="4">2.7.7.4</ecNumber>
    </submittedName>
</protein>
<evidence type="ECO:0000259" key="2">
    <source>
        <dbReference type="Pfam" id="PF01747"/>
    </source>
</evidence>
<feature type="domain" description="ATP-sulfurylase PUA-like" evidence="3">
    <location>
        <begin position="5"/>
        <end position="136"/>
    </location>
</feature>
<dbReference type="PANTHER" id="PTHR43509:SF1">
    <property type="entry name" value="SULFATE ADENYLYLTRANSFERASE"/>
    <property type="match status" value="1"/>
</dbReference>
<accession>A0A6G5QLI1</accession>
<organism evidence="4 5">
    <name type="scientific">Campylobacter rectus</name>
    <name type="common">Wolinella recta</name>
    <dbReference type="NCBI Taxonomy" id="203"/>
    <lineage>
        <taxon>Bacteria</taxon>
        <taxon>Pseudomonadati</taxon>
        <taxon>Campylobacterota</taxon>
        <taxon>Epsilonproteobacteria</taxon>
        <taxon>Campylobacterales</taxon>
        <taxon>Campylobacteraceae</taxon>
        <taxon>Campylobacter</taxon>
    </lineage>
</organism>
<dbReference type="EMBL" id="CP012543">
    <property type="protein sequence ID" value="QCD46336.1"/>
    <property type="molecule type" value="Genomic_DNA"/>
</dbReference>
<dbReference type="InterPro" id="IPR024951">
    <property type="entry name" value="Sulfurylase_cat_dom"/>
</dbReference>
<dbReference type="InterPro" id="IPR025980">
    <property type="entry name" value="ATP-Sase_PUA-like_dom"/>
</dbReference>